<evidence type="ECO:0000313" key="4">
    <source>
        <dbReference type="Proteomes" id="UP000310541"/>
    </source>
</evidence>
<dbReference type="EMBL" id="SWFM01000001">
    <property type="protein sequence ID" value="TKD72312.1"/>
    <property type="molecule type" value="Genomic_DNA"/>
</dbReference>
<evidence type="ECO:0000256" key="1">
    <source>
        <dbReference type="SAM" id="Coils"/>
    </source>
</evidence>
<dbReference type="RefSeq" id="WP_136946163.1">
    <property type="nucleotide sequence ID" value="NZ_SWFM01000001.1"/>
</dbReference>
<organism evidence="3 4">
    <name type="scientific">Guptibacillus hwajinpoensis</name>
    <dbReference type="NCBI Taxonomy" id="208199"/>
    <lineage>
        <taxon>Bacteria</taxon>
        <taxon>Bacillati</taxon>
        <taxon>Bacillota</taxon>
        <taxon>Bacilli</taxon>
        <taxon>Bacillales</taxon>
        <taxon>Guptibacillaceae</taxon>
        <taxon>Guptibacillus</taxon>
    </lineage>
</organism>
<dbReference type="OrthoDB" id="2455196at2"/>
<dbReference type="Proteomes" id="UP000310541">
    <property type="component" value="Unassembled WGS sequence"/>
</dbReference>
<accession>A0A4U1MNT7</accession>
<comment type="caution">
    <text evidence="3">The sequence shown here is derived from an EMBL/GenBank/DDBJ whole genome shotgun (WGS) entry which is preliminary data.</text>
</comment>
<dbReference type="AlphaFoldDB" id="A0A4U1MNT7"/>
<keyword evidence="2" id="KW-0472">Membrane</keyword>
<keyword evidence="2" id="KW-1133">Transmembrane helix</keyword>
<gene>
    <name evidence="3" type="ORF">FBF83_05860</name>
</gene>
<reference evidence="3 4" key="1">
    <citation type="submission" date="2019-04" db="EMBL/GenBank/DDBJ databases">
        <title>Genome sequence of Bacillus hwajinpoensis strain Y2.</title>
        <authorList>
            <person name="Fair J.L."/>
            <person name="Maclea K.S."/>
        </authorList>
    </citation>
    <scope>NUCLEOTIDE SEQUENCE [LARGE SCALE GENOMIC DNA]</scope>
    <source>
        <strain evidence="3 4">Y2</strain>
    </source>
</reference>
<feature type="transmembrane region" description="Helical" evidence="2">
    <location>
        <begin position="40"/>
        <end position="60"/>
    </location>
</feature>
<keyword evidence="2" id="KW-0812">Transmembrane</keyword>
<sequence length="346" mass="40090">MKNNWSYSDKVKKLEFTESHQHQVLERLNTLNRKKSSRKILVTGVTIATVVAMLALSTIFSPAMVNVLAKIPYISQFVKDEEHKMEQFNQILQQINMIVKKNNLNLSDININHEDKSVIIYLDELPKSTEDFAEKVHTQLENGGFKGYEVEVVAHKERNHQSEQTQQEIEQAIQKDRNLSKELTKRLHDEEYELMFPVNVSITPERVGVTVIVPESEERLDQLKELMEDVAKGFGETYELDIRQVEKIAREQEKRWGKTGAIGHIGQALMESDEFPVTGYAYSFHPYPLEIIMKTSLDQNDSDAEKVAQNIRNEIHLYIQNDEETSTIRNDAYEVKVLSKDRKEIQ</sequence>
<protein>
    <submittedName>
        <fullName evidence="3">DUF4030 domain-containing protein</fullName>
    </submittedName>
</protein>
<evidence type="ECO:0000313" key="3">
    <source>
        <dbReference type="EMBL" id="TKD72312.1"/>
    </source>
</evidence>
<name>A0A4U1MNT7_9BACL</name>
<evidence type="ECO:0000256" key="2">
    <source>
        <dbReference type="SAM" id="Phobius"/>
    </source>
</evidence>
<keyword evidence="1" id="KW-0175">Coiled coil</keyword>
<feature type="coiled-coil region" evidence="1">
    <location>
        <begin position="155"/>
        <end position="182"/>
    </location>
</feature>
<proteinExistence type="predicted"/>